<evidence type="ECO:0000313" key="2">
    <source>
        <dbReference type="EMBL" id="URE17491.1"/>
    </source>
</evidence>
<proteinExistence type="predicted"/>
<accession>A0A9E7GLC7</accession>
<reference evidence="2" key="1">
    <citation type="submission" date="2022-05" db="EMBL/GenBank/DDBJ databases">
        <title>The Musa troglodytarum L. genome provides insights into the mechanism of non-climacteric behaviour and enrichment of carotenoids.</title>
        <authorList>
            <person name="Wang J."/>
        </authorList>
    </citation>
    <scope>NUCLEOTIDE SEQUENCE</scope>
    <source>
        <tissue evidence="2">Leaf</tissue>
    </source>
</reference>
<organism evidence="2 3">
    <name type="scientific">Musa troglodytarum</name>
    <name type="common">fe'i banana</name>
    <dbReference type="NCBI Taxonomy" id="320322"/>
    <lineage>
        <taxon>Eukaryota</taxon>
        <taxon>Viridiplantae</taxon>
        <taxon>Streptophyta</taxon>
        <taxon>Embryophyta</taxon>
        <taxon>Tracheophyta</taxon>
        <taxon>Spermatophyta</taxon>
        <taxon>Magnoliopsida</taxon>
        <taxon>Liliopsida</taxon>
        <taxon>Zingiberales</taxon>
        <taxon>Musaceae</taxon>
        <taxon>Musa</taxon>
    </lineage>
</organism>
<gene>
    <name evidence="2" type="ORF">MUK42_03383</name>
</gene>
<sequence>MSLAKQVERETATLKQIMSFEQSKSRQSPLIALSQISIGLVYLQKLMALVRTYNALRQKTESSGHHPPLAEQTWLGSQRPMLHKPAAA</sequence>
<keyword evidence="3" id="KW-1185">Reference proteome</keyword>
<evidence type="ECO:0000256" key="1">
    <source>
        <dbReference type="SAM" id="MobiDB-lite"/>
    </source>
</evidence>
<dbReference type="Proteomes" id="UP001055439">
    <property type="component" value="Chromosome 7"/>
</dbReference>
<name>A0A9E7GLC7_9LILI</name>
<dbReference type="EMBL" id="CP097509">
    <property type="protein sequence ID" value="URE17491.1"/>
    <property type="molecule type" value="Genomic_DNA"/>
</dbReference>
<feature type="region of interest" description="Disordered" evidence="1">
    <location>
        <begin position="58"/>
        <end position="88"/>
    </location>
</feature>
<protein>
    <submittedName>
        <fullName evidence="2">Uncharacterized protein</fullName>
    </submittedName>
</protein>
<evidence type="ECO:0000313" key="3">
    <source>
        <dbReference type="Proteomes" id="UP001055439"/>
    </source>
</evidence>
<dbReference type="AlphaFoldDB" id="A0A9E7GLC7"/>